<evidence type="ECO:0000256" key="4">
    <source>
        <dbReference type="ARBA" id="ARBA00022741"/>
    </source>
</evidence>
<evidence type="ECO:0000256" key="5">
    <source>
        <dbReference type="ARBA" id="ARBA00022840"/>
    </source>
</evidence>
<dbReference type="GO" id="GO:0016887">
    <property type="term" value="F:ATP hydrolysis activity"/>
    <property type="evidence" value="ECO:0007669"/>
    <property type="project" value="InterPro"/>
</dbReference>
<sequence length="304" mass="34781">MLKIKNLVKNFSTLPILKGINLELQKGEILSILGSSGGGKSTLLRIIAQLEKASSYEYYECKAKVAMMFQNYALFPHLNVANNILFALYDLPKKEQSKKLDELLNTFEIFDLKDKKIDEISGGQAQRVAFARAIARGCDLLLLDEPFSNLDQNLKNDLRIELKKLIKNQGISAIMVTHDIEDAYDISDKIALLDRGKIVDFNSPRELFFCPTSKNTAKILPNLNIIEETLDLEDRFFAWIAKKNYIFAYSELELGEEFQAKLLKKEFLGAFYRLNLSYKNINFYMLVSSSYEIKETIGFKIINP</sequence>
<dbReference type="KEGG" id="had:CDV25_08325"/>
<dbReference type="CDD" id="cd03259">
    <property type="entry name" value="ABC_Carb_Solutes_like"/>
    <property type="match status" value="1"/>
</dbReference>
<dbReference type="InterPro" id="IPR003439">
    <property type="entry name" value="ABC_transporter-like_ATP-bd"/>
</dbReference>
<dbReference type="SUPFAM" id="SSF52540">
    <property type="entry name" value="P-loop containing nucleoside triphosphate hydrolases"/>
    <property type="match status" value="1"/>
</dbReference>
<dbReference type="InterPro" id="IPR017871">
    <property type="entry name" value="ABC_transporter-like_CS"/>
</dbReference>
<keyword evidence="2" id="KW-1003">Cell membrane</keyword>
<evidence type="ECO:0000256" key="3">
    <source>
        <dbReference type="ARBA" id="ARBA00022496"/>
    </source>
</evidence>
<dbReference type="SMART" id="SM00382">
    <property type="entry name" value="AAA"/>
    <property type="match status" value="1"/>
</dbReference>
<accession>A0A2U8FGU5</accession>
<dbReference type="AlphaFoldDB" id="A0A2U8FGU5"/>
<dbReference type="EMBL" id="CP021886">
    <property type="protein sequence ID" value="AWI34765.1"/>
    <property type="molecule type" value="Genomic_DNA"/>
</dbReference>
<dbReference type="GO" id="GO:0016020">
    <property type="term" value="C:membrane"/>
    <property type="evidence" value="ECO:0007669"/>
    <property type="project" value="InterPro"/>
</dbReference>
<dbReference type="GO" id="GO:0015408">
    <property type="term" value="F:ABC-type ferric iron transporter activity"/>
    <property type="evidence" value="ECO:0007669"/>
    <property type="project" value="InterPro"/>
</dbReference>
<feature type="domain" description="ABC transporter" evidence="9">
    <location>
        <begin position="2"/>
        <end position="220"/>
    </location>
</feature>
<dbReference type="InterPro" id="IPR027417">
    <property type="entry name" value="P-loop_NTPase"/>
</dbReference>
<keyword evidence="4" id="KW-0547">Nucleotide-binding</keyword>
<dbReference type="PANTHER" id="PTHR42781:SF4">
    <property type="entry name" value="SPERMIDINE_PUTRESCINE IMPORT ATP-BINDING PROTEIN POTA"/>
    <property type="match status" value="1"/>
</dbReference>
<evidence type="ECO:0000256" key="7">
    <source>
        <dbReference type="ARBA" id="ARBA00023065"/>
    </source>
</evidence>
<evidence type="ECO:0000256" key="6">
    <source>
        <dbReference type="ARBA" id="ARBA00023004"/>
    </source>
</evidence>
<evidence type="ECO:0000256" key="8">
    <source>
        <dbReference type="ARBA" id="ARBA00023136"/>
    </source>
</evidence>
<organism evidence="10 11">
    <name type="scientific">Helicobacter apodemus</name>
    <dbReference type="NCBI Taxonomy" id="135569"/>
    <lineage>
        <taxon>Bacteria</taxon>
        <taxon>Pseudomonadati</taxon>
        <taxon>Campylobacterota</taxon>
        <taxon>Epsilonproteobacteria</taxon>
        <taxon>Campylobacterales</taxon>
        <taxon>Helicobacteraceae</taxon>
        <taxon>Helicobacter</taxon>
    </lineage>
</organism>
<dbReference type="PROSITE" id="PS00211">
    <property type="entry name" value="ABC_TRANSPORTER_1"/>
    <property type="match status" value="1"/>
</dbReference>
<dbReference type="InterPro" id="IPR050093">
    <property type="entry name" value="ABC_SmlMolc_Importer"/>
</dbReference>
<keyword evidence="5 10" id="KW-0067">ATP-binding</keyword>
<dbReference type="GO" id="GO:0005524">
    <property type="term" value="F:ATP binding"/>
    <property type="evidence" value="ECO:0007669"/>
    <property type="project" value="UniProtKB-KW"/>
</dbReference>
<dbReference type="Pfam" id="PF00005">
    <property type="entry name" value="ABC_tran"/>
    <property type="match status" value="1"/>
</dbReference>
<dbReference type="PANTHER" id="PTHR42781">
    <property type="entry name" value="SPERMIDINE/PUTRESCINE IMPORT ATP-BINDING PROTEIN POTA"/>
    <property type="match status" value="1"/>
</dbReference>
<dbReference type="InterPro" id="IPR003593">
    <property type="entry name" value="AAA+_ATPase"/>
</dbReference>
<dbReference type="Gene3D" id="3.40.50.300">
    <property type="entry name" value="P-loop containing nucleotide triphosphate hydrolases"/>
    <property type="match status" value="1"/>
</dbReference>
<keyword evidence="6" id="KW-0408">Iron</keyword>
<protein>
    <submittedName>
        <fullName evidence="10">Iron ABC transporter ATP-binding protein</fullName>
    </submittedName>
</protein>
<proteinExistence type="predicted"/>
<dbReference type="OrthoDB" id="9814623at2"/>
<keyword evidence="8" id="KW-0472">Membrane</keyword>
<evidence type="ECO:0000259" key="9">
    <source>
        <dbReference type="PROSITE" id="PS50893"/>
    </source>
</evidence>
<dbReference type="PROSITE" id="PS50893">
    <property type="entry name" value="ABC_TRANSPORTER_2"/>
    <property type="match status" value="1"/>
</dbReference>
<evidence type="ECO:0000313" key="11">
    <source>
        <dbReference type="Proteomes" id="UP000244890"/>
    </source>
</evidence>
<evidence type="ECO:0000256" key="1">
    <source>
        <dbReference type="ARBA" id="ARBA00022448"/>
    </source>
</evidence>
<dbReference type="Proteomes" id="UP000244890">
    <property type="component" value="Chromosome"/>
</dbReference>
<gene>
    <name evidence="10" type="ORF">CDV25_08325</name>
</gene>
<evidence type="ECO:0000313" key="10">
    <source>
        <dbReference type="EMBL" id="AWI34765.1"/>
    </source>
</evidence>
<evidence type="ECO:0000256" key="2">
    <source>
        <dbReference type="ARBA" id="ARBA00022475"/>
    </source>
</evidence>
<keyword evidence="7" id="KW-0406">Ion transport</keyword>
<keyword evidence="3" id="KW-0410">Iron transport</keyword>
<reference evidence="10 11" key="1">
    <citation type="submission" date="2017-06" db="EMBL/GenBank/DDBJ databases">
        <title>Complete genome of Helicobacter apodemus.</title>
        <authorList>
            <person name="Cho S."/>
        </authorList>
    </citation>
    <scope>NUCLEOTIDE SEQUENCE [LARGE SCALE GENOMIC DNA]</scope>
    <source>
        <strain evidence="11">SNUVETPUB-15-01</strain>
    </source>
</reference>
<dbReference type="RefSeq" id="WP_108911551.1">
    <property type="nucleotide sequence ID" value="NZ_CP021886.1"/>
</dbReference>
<name>A0A2U8FGU5_9HELI</name>
<dbReference type="InterPro" id="IPR015853">
    <property type="entry name" value="ABC_transpr_FbpC"/>
</dbReference>
<keyword evidence="1" id="KW-0813">Transport</keyword>